<reference evidence="2 3" key="1">
    <citation type="journal article" date="2020" name="Microorganisms">
        <title>Osmotic Adaptation and Compatible Solute Biosynthesis of Phototrophic Bacteria as Revealed from Genome Analyses.</title>
        <authorList>
            <person name="Imhoff J.F."/>
            <person name="Rahn T."/>
            <person name="Kunzel S."/>
            <person name="Keller A."/>
            <person name="Neulinger S.C."/>
        </authorList>
    </citation>
    <scope>NUCLEOTIDE SEQUENCE [LARGE SCALE GENOMIC DNA]</scope>
    <source>
        <strain evidence="2 3">DSM 21303</strain>
    </source>
</reference>
<dbReference type="Proteomes" id="UP001138802">
    <property type="component" value="Unassembled WGS sequence"/>
</dbReference>
<organism evidence="2 3">
    <name type="scientific">Thiocapsa imhoffii</name>
    <dbReference type="NCBI Taxonomy" id="382777"/>
    <lineage>
        <taxon>Bacteria</taxon>
        <taxon>Pseudomonadati</taxon>
        <taxon>Pseudomonadota</taxon>
        <taxon>Gammaproteobacteria</taxon>
        <taxon>Chromatiales</taxon>
        <taxon>Chromatiaceae</taxon>
        <taxon>Thiocapsa</taxon>
    </lineage>
</organism>
<evidence type="ECO:0000256" key="1">
    <source>
        <dbReference type="SAM" id="SignalP"/>
    </source>
</evidence>
<comment type="caution">
    <text evidence="2">The sequence shown here is derived from an EMBL/GenBank/DDBJ whole genome shotgun (WGS) entry which is preliminary data.</text>
</comment>
<gene>
    <name evidence="2" type="ORF">CKO25_05535</name>
</gene>
<proteinExistence type="predicted"/>
<feature type="chain" id="PRO_5040913646" evidence="1">
    <location>
        <begin position="27"/>
        <end position="157"/>
    </location>
</feature>
<name>A0A9X1B8M3_9GAMM</name>
<dbReference type="EMBL" id="NRSD01000004">
    <property type="protein sequence ID" value="MBK1644121.1"/>
    <property type="molecule type" value="Genomic_DNA"/>
</dbReference>
<dbReference type="RefSeq" id="WP_200386923.1">
    <property type="nucleotide sequence ID" value="NZ_NRSD01000004.1"/>
</dbReference>
<protein>
    <submittedName>
        <fullName evidence="2">Sulfur reduction protein DsrJ</fullName>
    </submittedName>
</protein>
<keyword evidence="1" id="KW-0732">Signal</keyword>
<keyword evidence="3" id="KW-1185">Reference proteome</keyword>
<dbReference type="InterPro" id="IPR036280">
    <property type="entry name" value="Multihaem_cyt_sf"/>
</dbReference>
<feature type="signal peptide" evidence="1">
    <location>
        <begin position="1"/>
        <end position="26"/>
    </location>
</feature>
<dbReference type="SUPFAM" id="SSF48695">
    <property type="entry name" value="Multiheme cytochromes"/>
    <property type="match status" value="1"/>
</dbReference>
<accession>A0A9X1B8M3</accession>
<evidence type="ECO:0000313" key="3">
    <source>
        <dbReference type="Proteomes" id="UP001138802"/>
    </source>
</evidence>
<dbReference type="AlphaFoldDB" id="A0A9X1B8M3"/>
<evidence type="ECO:0000313" key="2">
    <source>
        <dbReference type="EMBL" id="MBK1644121.1"/>
    </source>
</evidence>
<sequence length="157" mass="16629">MAKAVVRAGLVAVGLAWALIAQVALAAEMKTYVVAGSQAATLDSCVEPTDIMRRKHMEFIQHQRDKTVHGGIRSSKHSLSGCVDCHVRDEPDGEAVPIHQKQEFCGACHAFTAVNLNCFDCHAAVPKGPGAALASKAAYQAVGLEQSPRAVSDGKEH</sequence>